<proteinExistence type="predicted"/>
<name>A0AAN9R432_CANGL</name>
<reference evidence="1 2" key="1">
    <citation type="submission" date="2024-01" db="EMBL/GenBank/DDBJ databases">
        <title>The genomes of 5 underutilized Papilionoideae crops provide insights into root nodulation and disease resistanc.</title>
        <authorList>
            <person name="Jiang F."/>
        </authorList>
    </citation>
    <scope>NUCLEOTIDE SEQUENCE [LARGE SCALE GENOMIC DNA]</scope>
    <source>
        <strain evidence="1">LVBAO_FW01</strain>
        <tissue evidence="1">Leaves</tissue>
    </source>
</reference>
<keyword evidence="2" id="KW-1185">Reference proteome</keyword>
<evidence type="ECO:0000313" key="2">
    <source>
        <dbReference type="Proteomes" id="UP001367508"/>
    </source>
</evidence>
<protein>
    <submittedName>
        <fullName evidence="1">Uncharacterized protein</fullName>
    </submittedName>
</protein>
<dbReference type="EMBL" id="JAYMYQ010000001">
    <property type="protein sequence ID" value="KAK7361550.1"/>
    <property type="molecule type" value="Genomic_DNA"/>
</dbReference>
<dbReference type="AlphaFoldDB" id="A0AAN9R432"/>
<comment type="caution">
    <text evidence="1">The sequence shown here is derived from an EMBL/GenBank/DDBJ whole genome shotgun (WGS) entry which is preliminary data.</text>
</comment>
<dbReference type="Proteomes" id="UP001367508">
    <property type="component" value="Unassembled WGS sequence"/>
</dbReference>
<organism evidence="1 2">
    <name type="scientific">Canavalia gladiata</name>
    <name type="common">Sword bean</name>
    <name type="synonym">Dolichos gladiatus</name>
    <dbReference type="NCBI Taxonomy" id="3824"/>
    <lineage>
        <taxon>Eukaryota</taxon>
        <taxon>Viridiplantae</taxon>
        <taxon>Streptophyta</taxon>
        <taxon>Embryophyta</taxon>
        <taxon>Tracheophyta</taxon>
        <taxon>Spermatophyta</taxon>
        <taxon>Magnoliopsida</taxon>
        <taxon>eudicotyledons</taxon>
        <taxon>Gunneridae</taxon>
        <taxon>Pentapetalae</taxon>
        <taxon>rosids</taxon>
        <taxon>fabids</taxon>
        <taxon>Fabales</taxon>
        <taxon>Fabaceae</taxon>
        <taxon>Papilionoideae</taxon>
        <taxon>50 kb inversion clade</taxon>
        <taxon>NPAAA clade</taxon>
        <taxon>indigoferoid/millettioid clade</taxon>
        <taxon>Phaseoleae</taxon>
        <taxon>Canavalia</taxon>
    </lineage>
</organism>
<accession>A0AAN9R432</accession>
<sequence>MVDGGSTQGPLHRRPSSFSLLPALRLGSFLHGRRVKANLWSKASKLGSVPSKGDQRRFLEEVVDLFGNTRLRSLHPSPLPCSGSQTMIDLGIFMRGATIPRLEQGMYDAPVCCTCVAGSLVLVDSIKQGLTMEDGATSQQGRLLETRPLHVRAGVGSPVVMGLTRCSGWGYPIAYLTAKETYSIELICGPHSRRDLLSYPQPINLGFLSISRREKTQAGLRICSYGDSHAPPEPNLFVSSQSLLRFRGSELLVLRP</sequence>
<gene>
    <name evidence="1" type="ORF">VNO77_03619</name>
</gene>
<evidence type="ECO:0000313" key="1">
    <source>
        <dbReference type="EMBL" id="KAK7361550.1"/>
    </source>
</evidence>